<sequence>MFVAAVVFYVLSRAVAQEQALSTDRPHSASMPFLDLFTGASNYYPDIRKTYSDSGYYHGSCQKTDTLSSFASLLGSAAKIMLSATVIVLLKLLGGKLLLLPLSVMVFAKLGLKAVLLWPVISKMMKYFKKKRKKSKSRLIMDCTDRVACVIQRSYKSGFGSNFGTAVTFSIIDDVEEDSPIAKILLSILAGDKVAECMSMDCNSGIDIS</sequence>
<protein>
    <submittedName>
        <fullName evidence="3">Uncharacterized protein</fullName>
    </submittedName>
</protein>
<name>A0A821R471_9NEOP</name>
<feature type="transmembrane region" description="Helical" evidence="1">
    <location>
        <begin position="97"/>
        <end position="121"/>
    </location>
</feature>
<dbReference type="EMBL" id="CAJOBZ010000011">
    <property type="protein sequence ID" value="CAF4834719.1"/>
    <property type="molecule type" value="Genomic_DNA"/>
</dbReference>
<accession>A0A821R471</accession>
<organism evidence="3 4">
    <name type="scientific">Pieris macdunnoughi</name>
    <dbReference type="NCBI Taxonomy" id="345717"/>
    <lineage>
        <taxon>Eukaryota</taxon>
        <taxon>Metazoa</taxon>
        <taxon>Ecdysozoa</taxon>
        <taxon>Arthropoda</taxon>
        <taxon>Hexapoda</taxon>
        <taxon>Insecta</taxon>
        <taxon>Pterygota</taxon>
        <taxon>Neoptera</taxon>
        <taxon>Endopterygota</taxon>
        <taxon>Lepidoptera</taxon>
        <taxon>Glossata</taxon>
        <taxon>Ditrysia</taxon>
        <taxon>Papilionoidea</taxon>
        <taxon>Pieridae</taxon>
        <taxon>Pierinae</taxon>
        <taxon>Pieris</taxon>
    </lineage>
</organism>
<dbReference type="OrthoDB" id="7377188at2759"/>
<dbReference type="Proteomes" id="UP000663880">
    <property type="component" value="Unassembled WGS sequence"/>
</dbReference>
<evidence type="ECO:0000313" key="3">
    <source>
        <dbReference type="EMBL" id="CAF4834719.1"/>
    </source>
</evidence>
<gene>
    <name evidence="3" type="ORF">PMACD_LOCUS5616</name>
</gene>
<feature type="chain" id="PRO_5032959843" evidence="2">
    <location>
        <begin position="17"/>
        <end position="209"/>
    </location>
</feature>
<evidence type="ECO:0000256" key="2">
    <source>
        <dbReference type="SAM" id="SignalP"/>
    </source>
</evidence>
<keyword evidence="1" id="KW-1133">Transmembrane helix</keyword>
<keyword evidence="2" id="KW-0732">Signal</keyword>
<evidence type="ECO:0000313" key="4">
    <source>
        <dbReference type="Proteomes" id="UP000663880"/>
    </source>
</evidence>
<keyword evidence="1" id="KW-0472">Membrane</keyword>
<feature type="transmembrane region" description="Helical" evidence="1">
    <location>
        <begin position="70"/>
        <end position="90"/>
    </location>
</feature>
<feature type="signal peptide" evidence="2">
    <location>
        <begin position="1"/>
        <end position="16"/>
    </location>
</feature>
<reference evidence="3" key="1">
    <citation type="submission" date="2021-02" db="EMBL/GenBank/DDBJ databases">
        <authorList>
            <person name="Steward A R."/>
        </authorList>
    </citation>
    <scope>NUCLEOTIDE SEQUENCE</scope>
</reference>
<keyword evidence="1" id="KW-0812">Transmembrane</keyword>
<evidence type="ECO:0000256" key="1">
    <source>
        <dbReference type="SAM" id="Phobius"/>
    </source>
</evidence>
<keyword evidence="4" id="KW-1185">Reference proteome</keyword>
<comment type="caution">
    <text evidence="3">The sequence shown here is derived from an EMBL/GenBank/DDBJ whole genome shotgun (WGS) entry which is preliminary data.</text>
</comment>
<dbReference type="AlphaFoldDB" id="A0A821R471"/>
<proteinExistence type="predicted"/>